<evidence type="ECO:0000313" key="1">
    <source>
        <dbReference type="EMBL" id="KAI9906883.1"/>
    </source>
</evidence>
<gene>
    <name evidence="1" type="ORF">PsorP6_016463</name>
</gene>
<organism evidence="1 2">
    <name type="scientific">Peronosclerospora sorghi</name>
    <dbReference type="NCBI Taxonomy" id="230839"/>
    <lineage>
        <taxon>Eukaryota</taxon>
        <taxon>Sar</taxon>
        <taxon>Stramenopiles</taxon>
        <taxon>Oomycota</taxon>
        <taxon>Peronosporomycetes</taxon>
        <taxon>Peronosporales</taxon>
        <taxon>Peronosporaceae</taxon>
        <taxon>Peronosclerospora</taxon>
    </lineage>
</organism>
<sequence>MAQSSSSAHELETTMRDPRYVRGVSLLQEKRYEEAVDVWGDYLRTLCEVEGKRECLGVAPVYYEYGHALLSVAETSGQLFGGPLDAADDHGDANEAVAEDLETAWQVMEVARVIYARYPDDAAVEAQLARVHTRLGDLSLESEQFDQAKAEFQAALKLRRKLLQATNARDTTQLADLYCQLAITCLYRDATETQGEARDREREEVVYYAKAGHIMATNIHRIAEECNEHVQQVIKAWIPVYDTEADERVDGPSKRNASGDAAWTVSLKKPHPETLRPELLACVHVTEDALDTVEPPVATLLEYVAIYLELKEKVDALHETKPRPEAPQGDTTRGSTTVGFPPPLTPAPANVVAVKKRKTAASPSCD</sequence>
<reference evidence="1 2" key="1">
    <citation type="journal article" date="2022" name="bioRxiv">
        <title>The genome of the oomycete Peronosclerospora sorghi, a cosmopolitan pathogen of maize and sorghum, is inflated with dispersed pseudogenes.</title>
        <authorList>
            <person name="Fletcher K."/>
            <person name="Martin F."/>
            <person name="Isakeit T."/>
            <person name="Cavanaugh K."/>
            <person name="Magill C."/>
            <person name="Michelmore R."/>
        </authorList>
    </citation>
    <scope>NUCLEOTIDE SEQUENCE [LARGE SCALE GENOMIC DNA]</scope>
    <source>
        <strain evidence="1">P6</strain>
    </source>
</reference>
<name>A0ACC0VLY6_9STRA</name>
<comment type="caution">
    <text evidence="1">The sequence shown here is derived from an EMBL/GenBank/DDBJ whole genome shotgun (WGS) entry which is preliminary data.</text>
</comment>
<accession>A0ACC0VLY6</accession>
<evidence type="ECO:0000313" key="2">
    <source>
        <dbReference type="Proteomes" id="UP001163321"/>
    </source>
</evidence>
<dbReference type="EMBL" id="CM047587">
    <property type="protein sequence ID" value="KAI9906883.1"/>
    <property type="molecule type" value="Genomic_DNA"/>
</dbReference>
<proteinExistence type="predicted"/>
<protein>
    <submittedName>
        <fullName evidence="1">Uncharacterized protein</fullName>
    </submittedName>
</protein>
<dbReference type="Proteomes" id="UP001163321">
    <property type="component" value="Chromosome 8"/>
</dbReference>
<keyword evidence="2" id="KW-1185">Reference proteome</keyword>